<reference evidence="1 2" key="1">
    <citation type="submission" date="2018-06" db="EMBL/GenBank/DDBJ databases">
        <authorList>
            <consortium name="Pathogen Informatics"/>
            <person name="Doyle S."/>
        </authorList>
    </citation>
    <scope>NUCLEOTIDE SEQUENCE [LARGE SCALE GENOMIC DNA]</scope>
    <source>
        <strain evidence="1 2">NCTC13067</strain>
    </source>
</reference>
<dbReference type="EMBL" id="UGTM01000001">
    <property type="protein sequence ID" value="SUB87199.1"/>
    <property type="molecule type" value="Genomic_DNA"/>
</dbReference>
<protein>
    <submittedName>
        <fullName evidence="1">Uncharacterized protein</fullName>
    </submittedName>
</protein>
<sequence length="83" mass="9741">MTVSSFQDKKQALLLIHLQNNKEAAISSLYITTSYIMTRCSLHNDRMMYEQDDLLTAYVLTERRGFFSNNVRRYRAIRCRGTA</sequence>
<evidence type="ECO:0000313" key="1">
    <source>
        <dbReference type="EMBL" id="SUB87199.1"/>
    </source>
</evidence>
<name>A0A379E3P5_9BACT</name>
<dbReference type="Proteomes" id="UP000255469">
    <property type="component" value="Unassembled WGS sequence"/>
</dbReference>
<gene>
    <name evidence="1" type="ORF">NCTC13067_00864</name>
</gene>
<evidence type="ECO:0000313" key="2">
    <source>
        <dbReference type="Proteomes" id="UP000255469"/>
    </source>
</evidence>
<proteinExistence type="predicted"/>
<dbReference type="AlphaFoldDB" id="A0A379E3P5"/>
<accession>A0A379E3P5</accession>
<organism evidence="1 2">
    <name type="scientific">Prevotella denticola</name>
    <dbReference type="NCBI Taxonomy" id="28129"/>
    <lineage>
        <taxon>Bacteria</taxon>
        <taxon>Pseudomonadati</taxon>
        <taxon>Bacteroidota</taxon>
        <taxon>Bacteroidia</taxon>
        <taxon>Bacteroidales</taxon>
        <taxon>Prevotellaceae</taxon>
        <taxon>Prevotella</taxon>
    </lineage>
</organism>